<evidence type="ECO:0000256" key="2">
    <source>
        <dbReference type="PIRSR" id="PIRSR605754-1"/>
    </source>
</evidence>
<dbReference type="Proteomes" id="UP000824101">
    <property type="component" value="Unassembled WGS sequence"/>
</dbReference>
<reference evidence="4" key="2">
    <citation type="submission" date="2021-04" db="EMBL/GenBank/DDBJ databases">
        <authorList>
            <person name="Gilroy R."/>
        </authorList>
    </citation>
    <scope>NUCLEOTIDE SEQUENCE</scope>
    <source>
        <strain evidence="4">ChiBcec1-1093</strain>
    </source>
</reference>
<dbReference type="InterPro" id="IPR005754">
    <property type="entry name" value="Sortase"/>
</dbReference>
<dbReference type="GO" id="GO:0016787">
    <property type="term" value="F:hydrolase activity"/>
    <property type="evidence" value="ECO:0007669"/>
    <property type="project" value="UniProtKB-KW"/>
</dbReference>
<accession>A0A9D2GHH1</accession>
<dbReference type="EMBL" id="DXBC01000086">
    <property type="protein sequence ID" value="HIZ79263.1"/>
    <property type="molecule type" value="Genomic_DNA"/>
</dbReference>
<sequence>MRGKGRKSRKSIYLIGGGLLLVAAALCLTVYNIGDNWRAGWEAGQVLAEMEEAAENGGVSMPAEEDGGEENEAGQALAVIPVDGNDYIGVLEIPDQELILPVMEEWSYPKLRIVPCRYMGSAKEGDLIIAGHNYDRHFGRLKNLQPGEPVIFMDAEGNRYEYEVQQVVTLQGTDVEEMEEGEWNLTLFTCTVGGQFRVTVRCGEKQDG</sequence>
<comment type="caution">
    <text evidence="4">The sequence shown here is derived from an EMBL/GenBank/DDBJ whole genome shotgun (WGS) entry which is preliminary data.</text>
</comment>
<feature type="active site" description="Proton donor/acceptor" evidence="2">
    <location>
        <position position="132"/>
    </location>
</feature>
<name>A0A9D2GHH1_9FIRM</name>
<keyword evidence="3" id="KW-0472">Membrane</keyword>
<gene>
    <name evidence="4" type="ORF">IAA17_05700</name>
</gene>
<evidence type="ECO:0000313" key="4">
    <source>
        <dbReference type="EMBL" id="HIZ79263.1"/>
    </source>
</evidence>
<proteinExistence type="predicted"/>
<feature type="active site" description="Acyl-thioester intermediate" evidence="2">
    <location>
        <position position="190"/>
    </location>
</feature>
<keyword evidence="3" id="KW-0812">Transmembrane</keyword>
<protein>
    <submittedName>
        <fullName evidence="4">Sortase</fullName>
    </submittedName>
</protein>
<dbReference type="InterPro" id="IPR023365">
    <property type="entry name" value="Sortase_dom-sf"/>
</dbReference>
<dbReference type="Pfam" id="PF04203">
    <property type="entry name" value="Sortase"/>
    <property type="match status" value="1"/>
</dbReference>
<evidence type="ECO:0000256" key="1">
    <source>
        <dbReference type="ARBA" id="ARBA00022801"/>
    </source>
</evidence>
<dbReference type="CDD" id="cd00004">
    <property type="entry name" value="Sortase"/>
    <property type="match status" value="1"/>
</dbReference>
<dbReference type="SUPFAM" id="SSF63817">
    <property type="entry name" value="Sortase"/>
    <property type="match status" value="1"/>
</dbReference>
<dbReference type="Gene3D" id="2.40.260.10">
    <property type="entry name" value="Sortase"/>
    <property type="match status" value="1"/>
</dbReference>
<evidence type="ECO:0000313" key="5">
    <source>
        <dbReference type="Proteomes" id="UP000824101"/>
    </source>
</evidence>
<reference evidence="4" key="1">
    <citation type="journal article" date="2021" name="PeerJ">
        <title>Extensive microbial diversity within the chicken gut microbiome revealed by metagenomics and culture.</title>
        <authorList>
            <person name="Gilroy R."/>
            <person name="Ravi A."/>
            <person name="Getino M."/>
            <person name="Pursley I."/>
            <person name="Horton D.L."/>
            <person name="Alikhan N.F."/>
            <person name="Baker D."/>
            <person name="Gharbi K."/>
            <person name="Hall N."/>
            <person name="Watson M."/>
            <person name="Adriaenssens E.M."/>
            <person name="Foster-Nyarko E."/>
            <person name="Jarju S."/>
            <person name="Secka A."/>
            <person name="Antonio M."/>
            <person name="Oren A."/>
            <person name="Chaudhuri R.R."/>
            <person name="La Ragione R."/>
            <person name="Hildebrand F."/>
            <person name="Pallen M.J."/>
        </authorList>
    </citation>
    <scope>NUCLEOTIDE SEQUENCE</scope>
    <source>
        <strain evidence="4">ChiBcec1-1093</strain>
    </source>
</reference>
<evidence type="ECO:0000256" key="3">
    <source>
        <dbReference type="SAM" id="Phobius"/>
    </source>
</evidence>
<feature type="transmembrane region" description="Helical" evidence="3">
    <location>
        <begin position="12"/>
        <end position="31"/>
    </location>
</feature>
<keyword evidence="3" id="KW-1133">Transmembrane helix</keyword>
<dbReference type="AlphaFoldDB" id="A0A9D2GHH1"/>
<organism evidence="4 5">
    <name type="scientific">Candidatus Lachnoclostridium stercorigallinarum</name>
    <dbReference type="NCBI Taxonomy" id="2838634"/>
    <lineage>
        <taxon>Bacteria</taxon>
        <taxon>Bacillati</taxon>
        <taxon>Bacillota</taxon>
        <taxon>Clostridia</taxon>
        <taxon>Lachnospirales</taxon>
        <taxon>Lachnospiraceae</taxon>
    </lineage>
</organism>
<keyword evidence="1" id="KW-0378">Hydrolase</keyword>